<accession>A0A917BW71</accession>
<feature type="domain" description="Amine oxidase" evidence="1">
    <location>
        <begin position="36"/>
        <end position="323"/>
    </location>
</feature>
<dbReference type="Gene3D" id="1.10.405.20">
    <property type="match status" value="1"/>
</dbReference>
<dbReference type="InterPro" id="IPR002937">
    <property type="entry name" value="Amino_oxidase"/>
</dbReference>
<dbReference type="InterPro" id="IPR050464">
    <property type="entry name" value="Zeta_carotene_desat/Oxidored"/>
</dbReference>
<keyword evidence="3" id="KW-1185">Reference proteome</keyword>
<proteinExistence type="predicted"/>
<dbReference type="PANTHER" id="PTHR42923:SF17">
    <property type="entry name" value="AMINE OXIDASE DOMAIN-CONTAINING PROTEIN"/>
    <property type="match status" value="1"/>
</dbReference>
<sequence>MRFPSALDYKGSGMASSVLPPPAAGAQRIAVIGSGISGLSAAWLLSQRHAVTLFEAEDRLGGHSNTVDTEAGPIDTGFIVYNEATYPNLTALFAHLRVPTKPSDMSLGVSLDGGRLEYSGDSLSSLYAQPRNLLSIRFWSMLRDLFRFYREAPGHAGALEEVSLHDYLSAQDYGAAFRDDHLYPMAAAIWSTPAAEIGAYPAAAFIRFCANHGLLQLRDRPLWRTVDGGSRAYVERLAAAFQGEFHLGRAVRSVRRPTRGNTGGGVEIIDGTGRMERFDHVVLATHADQALNMLSDPTEEERALLGAFRYTVNDAVLHTDVSLMPRRRRVWSSWNYLSRQDGDRRRLSVTYWMNRLQDIPGRTPYLVTLNPLHDPRPDSVIHRARYTHPRFDMAALAAQKRLWSLQGRNDTWYCGAHFGAGFHEDGLQAGLAVAEALGGVRRPWQVREESGRIALAPLPVLPARTAAALDLDLAS</sequence>
<dbReference type="SUPFAM" id="SSF51905">
    <property type="entry name" value="FAD/NAD(P)-binding domain"/>
    <property type="match status" value="1"/>
</dbReference>
<reference evidence="2" key="1">
    <citation type="journal article" date="2014" name="Int. J. Syst. Evol. Microbiol.">
        <title>Complete genome sequence of Corynebacterium casei LMG S-19264T (=DSM 44701T), isolated from a smear-ripened cheese.</title>
        <authorList>
            <consortium name="US DOE Joint Genome Institute (JGI-PGF)"/>
            <person name="Walter F."/>
            <person name="Albersmeier A."/>
            <person name="Kalinowski J."/>
            <person name="Ruckert C."/>
        </authorList>
    </citation>
    <scope>NUCLEOTIDE SEQUENCE</scope>
    <source>
        <strain evidence="2">CCM 7897</strain>
    </source>
</reference>
<evidence type="ECO:0000313" key="2">
    <source>
        <dbReference type="EMBL" id="GGF61172.1"/>
    </source>
</evidence>
<dbReference type="Gene3D" id="3.30.70.1990">
    <property type="match status" value="1"/>
</dbReference>
<comment type="caution">
    <text evidence="2">The sequence shown here is derived from an EMBL/GenBank/DDBJ whole genome shotgun (WGS) entry which is preliminary data.</text>
</comment>
<dbReference type="PANTHER" id="PTHR42923">
    <property type="entry name" value="PROTOPORPHYRINOGEN OXIDASE"/>
    <property type="match status" value="1"/>
</dbReference>
<dbReference type="Gene3D" id="3.50.50.60">
    <property type="entry name" value="FAD/NAD(P)-binding domain"/>
    <property type="match status" value="1"/>
</dbReference>
<dbReference type="Pfam" id="PF01593">
    <property type="entry name" value="Amino_oxidase"/>
    <property type="match status" value="1"/>
</dbReference>
<dbReference type="InterPro" id="IPR036188">
    <property type="entry name" value="FAD/NAD-bd_sf"/>
</dbReference>
<protein>
    <submittedName>
        <fullName evidence="2">NAD/FAD-binding protein</fullName>
    </submittedName>
</protein>
<evidence type="ECO:0000259" key="1">
    <source>
        <dbReference type="Pfam" id="PF01593"/>
    </source>
</evidence>
<dbReference type="Proteomes" id="UP000606044">
    <property type="component" value="Unassembled WGS sequence"/>
</dbReference>
<organism evidence="2 3">
    <name type="scientific">Azorhizobium oxalatiphilum</name>
    <dbReference type="NCBI Taxonomy" id="980631"/>
    <lineage>
        <taxon>Bacteria</taxon>
        <taxon>Pseudomonadati</taxon>
        <taxon>Pseudomonadota</taxon>
        <taxon>Alphaproteobacteria</taxon>
        <taxon>Hyphomicrobiales</taxon>
        <taxon>Xanthobacteraceae</taxon>
        <taxon>Azorhizobium</taxon>
    </lineage>
</organism>
<reference evidence="2" key="2">
    <citation type="submission" date="2020-09" db="EMBL/GenBank/DDBJ databases">
        <authorList>
            <person name="Sun Q."/>
            <person name="Sedlacek I."/>
        </authorList>
    </citation>
    <scope>NUCLEOTIDE SEQUENCE</scope>
    <source>
        <strain evidence="2">CCM 7897</strain>
    </source>
</reference>
<dbReference type="GO" id="GO:0016491">
    <property type="term" value="F:oxidoreductase activity"/>
    <property type="evidence" value="ECO:0007669"/>
    <property type="project" value="InterPro"/>
</dbReference>
<name>A0A917BW71_9HYPH</name>
<dbReference type="AlphaFoldDB" id="A0A917BW71"/>
<gene>
    <name evidence="2" type="ORF">GCM10007301_21170</name>
</gene>
<evidence type="ECO:0000313" key="3">
    <source>
        <dbReference type="Proteomes" id="UP000606044"/>
    </source>
</evidence>
<dbReference type="EMBL" id="BMCT01000002">
    <property type="protein sequence ID" value="GGF61172.1"/>
    <property type="molecule type" value="Genomic_DNA"/>
</dbReference>